<accession>A0A9I9CCV9</accession>
<dbReference type="AlphaFoldDB" id="A0A9I9CCV9"/>
<protein>
    <submittedName>
        <fullName evidence="1">Uncharacterized protein</fullName>
    </submittedName>
</protein>
<name>A0A9I9CCV9_CUCME</name>
<evidence type="ECO:0000313" key="1">
    <source>
        <dbReference type="EnsemblPlants" id="MELO3C001315.2.1"/>
    </source>
</evidence>
<proteinExistence type="predicted"/>
<dbReference type="EnsemblPlants" id="MELO3C001315.2.1">
    <property type="protein sequence ID" value="MELO3C001315.2.1"/>
    <property type="gene ID" value="MELO3C001315.2"/>
</dbReference>
<reference evidence="1" key="1">
    <citation type="submission" date="2023-03" db="UniProtKB">
        <authorList>
            <consortium name="EnsemblPlants"/>
        </authorList>
    </citation>
    <scope>IDENTIFICATION</scope>
</reference>
<organism evidence="1">
    <name type="scientific">Cucumis melo</name>
    <name type="common">Muskmelon</name>
    <dbReference type="NCBI Taxonomy" id="3656"/>
    <lineage>
        <taxon>Eukaryota</taxon>
        <taxon>Viridiplantae</taxon>
        <taxon>Streptophyta</taxon>
        <taxon>Embryophyta</taxon>
        <taxon>Tracheophyta</taxon>
        <taxon>Spermatophyta</taxon>
        <taxon>Magnoliopsida</taxon>
        <taxon>eudicotyledons</taxon>
        <taxon>Gunneridae</taxon>
        <taxon>Pentapetalae</taxon>
        <taxon>rosids</taxon>
        <taxon>fabids</taxon>
        <taxon>Cucurbitales</taxon>
        <taxon>Cucurbitaceae</taxon>
        <taxon>Benincaseae</taxon>
        <taxon>Cucumis</taxon>
    </lineage>
</organism>
<dbReference type="EnsemblPlants" id="MELO3C028946.2.1">
    <property type="protein sequence ID" value="MELO3C028946.2.1"/>
    <property type="gene ID" value="MELO3C028946.2"/>
</dbReference>
<sequence length="56" mass="6354">MEEGLELTPSVPTAPWYAWLMPRDDSVFLCQEELLLSSLPRGCRASDLNYYNSSNS</sequence>
<dbReference type="Gramene" id="MELO3C001315.2.1">
    <property type="protein sequence ID" value="MELO3C001315.2.1"/>
    <property type="gene ID" value="MELO3C001315.2"/>
</dbReference>
<dbReference type="Gramene" id="MELO3C028946.2.1">
    <property type="protein sequence ID" value="MELO3C028946.2.1"/>
    <property type="gene ID" value="MELO3C028946.2"/>
</dbReference>